<keyword evidence="13" id="KW-0862">Zinc</keyword>
<evidence type="ECO:0000256" key="16">
    <source>
        <dbReference type="ARBA" id="ARBA00023136"/>
    </source>
</evidence>
<keyword evidence="11 19" id="KW-0863">Zinc-finger</keyword>
<gene>
    <name evidence="22" type="ORF">B0A55_07186</name>
</gene>
<feature type="compositionally biased region" description="Low complexity" evidence="20">
    <location>
        <begin position="706"/>
        <end position="717"/>
    </location>
</feature>
<feature type="compositionally biased region" description="Low complexity" evidence="20">
    <location>
        <begin position="370"/>
        <end position="379"/>
    </location>
</feature>
<keyword evidence="9" id="KW-0812">Transmembrane</keyword>
<keyword evidence="14" id="KW-0653">Protein transport</keyword>
<dbReference type="GO" id="GO:0008270">
    <property type="term" value="F:zinc ion binding"/>
    <property type="evidence" value="ECO:0007669"/>
    <property type="project" value="UniProtKB-KW"/>
</dbReference>
<dbReference type="GO" id="GO:0016562">
    <property type="term" value="P:protein import into peroxisome matrix, receptor recycling"/>
    <property type="evidence" value="ECO:0007669"/>
    <property type="project" value="UniProtKB-ARBA"/>
</dbReference>
<keyword evidence="15" id="KW-1133">Transmembrane helix</keyword>
<evidence type="ECO:0000256" key="2">
    <source>
        <dbReference type="ARBA" id="ARBA00004585"/>
    </source>
</evidence>
<name>A0A4V5NHT3_9PEZI</name>
<evidence type="ECO:0000256" key="20">
    <source>
        <dbReference type="SAM" id="MobiDB-lite"/>
    </source>
</evidence>
<comment type="pathway">
    <text evidence="3">Protein modification; protein ubiquitination.</text>
</comment>
<evidence type="ECO:0000256" key="5">
    <source>
        <dbReference type="ARBA" id="ARBA00012483"/>
    </source>
</evidence>
<evidence type="ECO:0000313" key="22">
    <source>
        <dbReference type="EMBL" id="TKA74319.1"/>
    </source>
</evidence>
<dbReference type="SUPFAM" id="SSF57850">
    <property type="entry name" value="RING/U-box"/>
    <property type="match status" value="1"/>
</dbReference>
<proteinExistence type="inferred from homology"/>
<keyword evidence="16" id="KW-0472">Membrane</keyword>
<keyword evidence="23" id="KW-1185">Reference proteome</keyword>
<evidence type="ECO:0000256" key="10">
    <source>
        <dbReference type="ARBA" id="ARBA00022723"/>
    </source>
</evidence>
<dbReference type="Pfam" id="PF04757">
    <property type="entry name" value="Pex2_Pex12"/>
    <property type="match status" value="1"/>
</dbReference>
<keyword evidence="10" id="KW-0479">Metal-binding</keyword>
<dbReference type="OrthoDB" id="6270329at2759"/>
<feature type="domain" description="RING-type" evidence="21">
    <location>
        <begin position="891"/>
        <end position="929"/>
    </location>
</feature>
<evidence type="ECO:0000259" key="21">
    <source>
        <dbReference type="PROSITE" id="PS50089"/>
    </source>
</evidence>
<dbReference type="InterPro" id="IPR025654">
    <property type="entry name" value="PEX2/10"/>
</dbReference>
<evidence type="ECO:0000313" key="23">
    <source>
        <dbReference type="Proteomes" id="UP000309340"/>
    </source>
</evidence>
<comment type="subcellular location">
    <subcellularLocation>
        <location evidence="2">Peroxisome membrane</location>
        <topology evidence="2">Multi-pass membrane protein</topology>
    </subcellularLocation>
</comment>
<evidence type="ECO:0000256" key="15">
    <source>
        <dbReference type="ARBA" id="ARBA00022989"/>
    </source>
</evidence>
<dbReference type="InterPro" id="IPR017907">
    <property type="entry name" value="Znf_RING_CS"/>
</dbReference>
<dbReference type="Pfam" id="PF13639">
    <property type="entry name" value="zf-RING_2"/>
    <property type="match status" value="1"/>
</dbReference>
<dbReference type="GO" id="GO:0016567">
    <property type="term" value="P:protein ubiquitination"/>
    <property type="evidence" value="ECO:0007669"/>
    <property type="project" value="UniProtKB-ARBA"/>
</dbReference>
<accession>A0A4V5NHT3</accession>
<evidence type="ECO:0000256" key="18">
    <source>
        <dbReference type="ARBA" id="ARBA00041230"/>
    </source>
</evidence>
<keyword evidence="12" id="KW-0833">Ubl conjugation pathway</keyword>
<dbReference type="CDD" id="cd16527">
    <property type="entry name" value="RING-HC_PEX10"/>
    <property type="match status" value="1"/>
</dbReference>
<evidence type="ECO:0000256" key="11">
    <source>
        <dbReference type="ARBA" id="ARBA00022771"/>
    </source>
</evidence>
<evidence type="ECO:0000256" key="12">
    <source>
        <dbReference type="ARBA" id="ARBA00022786"/>
    </source>
</evidence>
<comment type="catalytic activity">
    <reaction evidence="1">
        <text>S-ubiquitinyl-[E2 ubiquitin-conjugating enzyme]-L-cysteine + [acceptor protein]-L-lysine = [E2 ubiquitin-conjugating enzyme]-L-cysteine + N(6)-ubiquitinyl-[acceptor protein]-L-lysine.</text>
        <dbReference type="EC" id="2.3.2.27"/>
    </reaction>
</comment>
<evidence type="ECO:0000256" key="4">
    <source>
        <dbReference type="ARBA" id="ARBA00008704"/>
    </source>
</evidence>
<keyword evidence="8" id="KW-0808">Transferase</keyword>
<dbReference type="Gene3D" id="3.30.40.10">
    <property type="entry name" value="Zinc/RING finger domain, C3HC4 (zinc finger)"/>
    <property type="match status" value="1"/>
</dbReference>
<feature type="region of interest" description="Disordered" evidence="20">
    <location>
        <begin position="359"/>
        <end position="379"/>
    </location>
</feature>
<evidence type="ECO:0000256" key="9">
    <source>
        <dbReference type="ARBA" id="ARBA00022692"/>
    </source>
</evidence>
<sequence>MSTPRRPRQPVHLILDWDGTLTAKDTMALLGGLPRARDLRLHKDQLRKSILQATAHQHGSAEDNGIVDPTSSLATASQWEDFVTAYMKDYQSHKASHYPVPPQEHPSDEHATPEKYSRWLESLRAVEYASVDRVTRSGVFRGVRTEDVASVARNALDSGALQLRKGWNTLFEMSVPQSDSQRAPTISKISIISVNWSESLIRLSLYLAAERLTHLSPARKTTLLEHINDLEIRSNEIDGLDSPEGSYGRLTGNIRTAREKAERMPLYSRGRSAAHHNFYTSTTDQDAMHLEEHSPLVVYVGDSATDYECLRSADFPIWLCDRDDSERRQRFDETFRPLDNRSFIPYQVQVADPAAELAAPPADEAPDAAPPVADEATDPAPFVADERPELAAEPADPAPLVTVLATPPAPLVTVLSAPPAPLVTVLSAPPAPLVTVLTAPPAPLVIVLATPPAPEVTVEKAPAAPLVTSPATLVASPTADIHAQELRCLWAFTPAPADVVERRDPSQLSRLGDDGRKVPLTVTSWASGSGHDCHGSSRLHRTQKLRKTREARASTMSDHIRDSAAVGAQDTSFSYPWAAAPDIIRSNQKDAYFQSMLLTHLSGVIRSLYGARTAHNWASEARTFTELLYLGLTTFVGNRTLGEEYCDIVQVDDDTRRLPSITRRSGYILSTILLPYILTRFLPAFRRRLRAKLEGSLRKSHRRRASSPARSKQPPSRGFQIQEYVLKHLDSITSPAPVYAVTLAVFYFSGAYYQLSKRIFGLRYIFTRKLEESEQRVGYEVLGVLLVLQMVMQGYLHMQDTYAHAQTFNMPSNTAALAGGSAVIDGGVEIATDNNIAAAPLLFEPPHGADPAAQKERVSKLTHTPLPQTYRFHLEDPEVMQWIDGKQQRKCTLCLEPMKDPSVTTCGHAFCWQCVTDWLREQPMCPLCRQSALVQHVLPLRG</sequence>
<dbReference type="InterPro" id="IPR001841">
    <property type="entry name" value="Znf_RING"/>
</dbReference>
<keyword evidence="6" id="KW-0813">Transport</keyword>
<dbReference type="PANTHER" id="PTHR23350:SF0">
    <property type="entry name" value="PEROXISOME BIOGENESIS FACTOR 10"/>
    <property type="match status" value="1"/>
</dbReference>
<evidence type="ECO:0000256" key="13">
    <source>
        <dbReference type="ARBA" id="ARBA00022833"/>
    </source>
</evidence>
<feature type="region of interest" description="Disordered" evidence="20">
    <location>
        <begin position="696"/>
        <end position="717"/>
    </location>
</feature>
<evidence type="ECO:0000256" key="14">
    <source>
        <dbReference type="ARBA" id="ARBA00022927"/>
    </source>
</evidence>
<dbReference type="AlphaFoldDB" id="A0A4V5NHT3"/>
<evidence type="ECO:0000256" key="6">
    <source>
        <dbReference type="ARBA" id="ARBA00022448"/>
    </source>
</evidence>
<evidence type="ECO:0000256" key="19">
    <source>
        <dbReference type="PROSITE-ProRule" id="PRU00175"/>
    </source>
</evidence>
<dbReference type="Proteomes" id="UP000309340">
    <property type="component" value="Unassembled WGS sequence"/>
</dbReference>
<comment type="similarity">
    <text evidence="4">Belongs to the pex2/pex10/pex12 family.</text>
</comment>
<evidence type="ECO:0000256" key="17">
    <source>
        <dbReference type="ARBA" id="ARBA00023140"/>
    </source>
</evidence>
<keyword evidence="7" id="KW-0962">Peroxisome biogenesis</keyword>
<dbReference type="EC" id="2.3.2.27" evidence="5"/>
<evidence type="ECO:0000256" key="8">
    <source>
        <dbReference type="ARBA" id="ARBA00022679"/>
    </source>
</evidence>
<protein>
    <recommendedName>
        <fullName evidence="5">RING-type E3 ubiquitin transferase</fullName>
        <ecNumber evidence="5">2.3.2.27</ecNumber>
    </recommendedName>
    <alternativeName>
        <fullName evidence="18">Peroxin-10</fullName>
    </alternativeName>
</protein>
<keyword evidence="17" id="KW-0576">Peroxisome</keyword>
<evidence type="ECO:0000256" key="3">
    <source>
        <dbReference type="ARBA" id="ARBA00004906"/>
    </source>
</evidence>
<dbReference type="PROSITE" id="PS00518">
    <property type="entry name" value="ZF_RING_1"/>
    <property type="match status" value="1"/>
</dbReference>
<dbReference type="EMBL" id="NAJQ01000230">
    <property type="protein sequence ID" value="TKA74319.1"/>
    <property type="molecule type" value="Genomic_DNA"/>
</dbReference>
<reference evidence="22 23" key="1">
    <citation type="submission" date="2017-03" db="EMBL/GenBank/DDBJ databases">
        <title>Genomes of endolithic fungi from Antarctica.</title>
        <authorList>
            <person name="Coleine C."/>
            <person name="Masonjones S."/>
            <person name="Stajich J.E."/>
        </authorList>
    </citation>
    <scope>NUCLEOTIDE SEQUENCE [LARGE SCALE GENOMIC DNA]</scope>
    <source>
        <strain evidence="22 23">CCFEE 5184</strain>
    </source>
</reference>
<dbReference type="GO" id="GO:0061630">
    <property type="term" value="F:ubiquitin protein ligase activity"/>
    <property type="evidence" value="ECO:0007669"/>
    <property type="project" value="UniProtKB-EC"/>
</dbReference>
<evidence type="ECO:0000256" key="7">
    <source>
        <dbReference type="ARBA" id="ARBA00022593"/>
    </source>
</evidence>
<dbReference type="STRING" id="329884.A0A4V5NHT3"/>
<dbReference type="InterPro" id="IPR013083">
    <property type="entry name" value="Znf_RING/FYVE/PHD"/>
</dbReference>
<dbReference type="GO" id="GO:0005778">
    <property type="term" value="C:peroxisomal membrane"/>
    <property type="evidence" value="ECO:0007669"/>
    <property type="project" value="UniProtKB-SubCell"/>
</dbReference>
<evidence type="ECO:0000256" key="1">
    <source>
        <dbReference type="ARBA" id="ARBA00000900"/>
    </source>
</evidence>
<dbReference type="PANTHER" id="PTHR23350">
    <property type="entry name" value="PEROXISOME ASSEMBLY PROTEIN 10"/>
    <property type="match status" value="1"/>
</dbReference>
<dbReference type="InterPro" id="IPR006845">
    <property type="entry name" value="Pex_N"/>
</dbReference>
<dbReference type="SMART" id="SM00184">
    <property type="entry name" value="RING"/>
    <property type="match status" value="1"/>
</dbReference>
<comment type="caution">
    <text evidence="22">The sequence shown here is derived from an EMBL/GenBank/DDBJ whole genome shotgun (WGS) entry which is preliminary data.</text>
</comment>
<organism evidence="22 23">
    <name type="scientific">Friedmanniomyces simplex</name>
    <dbReference type="NCBI Taxonomy" id="329884"/>
    <lineage>
        <taxon>Eukaryota</taxon>
        <taxon>Fungi</taxon>
        <taxon>Dikarya</taxon>
        <taxon>Ascomycota</taxon>
        <taxon>Pezizomycotina</taxon>
        <taxon>Dothideomycetes</taxon>
        <taxon>Dothideomycetidae</taxon>
        <taxon>Mycosphaerellales</taxon>
        <taxon>Teratosphaeriaceae</taxon>
        <taxon>Friedmanniomyces</taxon>
    </lineage>
</organism>
<dbReference type="PROSITE" id="PS50089">
    <property type="entry name" value="ZF_RING_2"/>
    <property type="match status" value="1"/>
</dbReference>